<keyword evidence="4" id="KW-1185">Reference proteome</keyword>
<sequence>MSKPLKVGVLGPKGQCGQCVVDELLSRNHSVVGISRSPPSTWPKTGDYSSIAVDFSDTATFSSVLSEGGFDAVVSAFGPPLNDLKDVYRLGVEGHGNIKMAILKSSFRGPFIIIGGAGSLYYKNGVQLCDDKLFAFHHWYQWPDVHLEYMAARMFDHSQRGLATFIRLFKWARSTRQNPGWISWLSRPLANYFLRTAEDKLTDPYTIGLIMCSRMALTMWEGVRDTPWSFLSPPWQLRDKGIRTGNYEVHVDDACGSAEDGIHGGIYNEDMAVAIADEVENNRLNHKHWTCTGPIGLKEW</sequence>
<dbReference type="GeneID" id="55969741"/>
<evidence type="ECO:0000259" key="2">
    <source>
        <dbReference type="Pfam" id="PF01370"/>
    </source>
</evidence>
<feature type="domain" description="NAD-dependent epimerase/dehydratase" evidence="2">
    <location>
        <begin position="9"/>
        <end position="76"/>
    </location>
</feature>
<dbReference type="Gene3D" id="3.40.50.720">
    <property type="entry name" value="NAD(P)-binding Rossmann-like Domain"/>
    <property type="match status" value="2"/>
</dbReference>
<dbReference type="SUPFAM" id="SSF51735">
    <property type="entry name" value="NAD(P)-binding Rossmann-fold domains"/>
    <property type="match status" value="1"/>
</dbReference>
<dbReference type="PANTHER" id="PTHR43355:SF2">
    <property type="entry name" value="FLAVIN REDUCTASE (NADPH)"/>
    <property type="match status" value="1"/>
</dbReference>
<dbReference type="PANTHER" id="PTHR43355">
    <property type="entry name" value="FLAVIN REDUCTASE (NADPH)"/>
    <property type="match status" value="1"/>
</dbReference>
<name>A0A9P4YPC4_9HYPO</name>
<dbReference type="OrthoDB" id="10250730at2759"/>
<gene>
    <name evidence="3" type="ORF">GMORB2_3513</name>
</gene>
<comment type="caution">
    <text evidence="3">The sequence shown here is derived from an EMBL/GenBank/DDBJ whole genome shotgun (WGS) entry which is preliminary data.</text>
</comment>
<dbReference type="InterPro" id="IPR001509">
    <property type="entry name" value="Epimerase_deHydtase"/>
</dbReference>
<proteinExistence type="inferred from homology"/>
<evidence type="ECO:0000256" key="1">
    <source>
        <dbReference type="ARBA" id="ARBA00038376"/>
    </source>
</evidence>
<dbReference type="Proteomes" id="UP000749293">
    <property type="component" value="Unassembled WGS sequence"/>
</dbReference>
<dbReference type="Pfam" id="PF01370">
    <property type="entry name" value="Epimerase"/>
    <property type="match status" value="1"/>
</dbReference>
<dbReference type="RefSeq" id="XP_035318754.1">
    <property type="nucleotide sequence ID" value="XM_035465489.1"/>
</dbReference>
<organism evidence="3 4">
    <name type="scientific">Geosmithia morbida</name>
    <dbReference type="NCBI Taxonomy" id="1094350"/>
    <lineage>
        <taxon>Eukaryota</taxon>
        <taxon>Fungi</taxon>
        <taxon>Dikarya</taxon>
        <taxon>Ascomycota</taxon>
        <taxon>Pezizomycotina</taxon>
        <taxon>Sordariomycetes</taxon>
        <taxon>Hypocreomycetidae</taxon>
        <taxon>Hypocreales</taxon>
        <taxon>Bionectriaceae</taxon>
        <taxon>Geosmithia</taxon>
    </lineage>
</organism>
<evidence type="ECO:0000313" key="3">
    <source>
        <dbReference type="EMBL" id="KAF4120102.1"/>
    </source>
</evidence>
<protein>
    <recommendedName>
        <fullName evidence="2">NAD-dependent epimerase/dehydratase domain-containing protein</fullName>
    </recommendedName>
</protein>
<dbReference type="InterPro" id="IPR051606">
    <property type="entry name" value="Polyketide_Oxido-like"/>
</dbReference>
<dbReference type="AlphaFoldDB" id="A0A9P4YPC4"/>
<comment type="similarity">
    <text evidence="1">Belongs to the avfA family.</text>
</comment>
<dbReference type="InterPro" id="IPR036291">
    <property type="entry name" value="NAD(P)-bd_dom_sf"/>
</dbReference>
<reference evidence="3" key="1">
    <citation type="submission" date="2020-03" db="EMBL/GenBank/DDBJ databases">
        <title>Site-based positive gene gene selection in Geosmithia morbida across the United States reveals a broad range of putative effectors and factors for local host and environmental adapation.</title>
        <authorList>
            <person name="Onufrak A."/>
            <person name="Murdoch R.W."/>
            <person name="Gazis R."/>
            <person name="Huff M."/>
            <person name="Staton M."/>
            <person name="Klingeman W."/>
            <person name="Hadziabdic D."/>
        </authorList>
    </citation>
    <scope>NUCLEOTIDE SEQUENCE</scope>
    <source>
        <strain evidence="3">1262</strain>
    </source>
</reference>
<dbReference type="EMBL" id="JAANYQ010000019">
    <property type="protein sequence ID" value="KAF4120102.1"/>
    <property type="molecule type" value="Genomic_DNA"/>
</dbReference>
<dbReference type="GO" id="GO:0016646">
    <property type="term" value="F:oxidoreductase activity, acting on the CH-NH group of donors, NAD or NADP as acceptor"/>
    <property type="evidence" value="ECO:0007669"/>
    <property type="project" value="TreeGrafter"/>
</dbReference>
<evidence type="ECO:0000313" key="4">
    <source>
        <dbReference type="Proteomes" id="UP000749293"/>
    </source>
</evidence>
<accession>A0A9P4YPC4</accession>